<keyword evidence="1" id="KW-0175">Coiled coil</keyword>
<organism evidence="3 4">
    <name type="scientific">Tanacetum coccineum</name>
    <dbReference type="NCBI Taxonomy" id="301880"/>
    <lineage>
        <taxon>Eukaryota</taxon>
        <taxon>Viridiplantae</taxon>
        <taxon>Streptophyta</taxon>
        <taxon>Embryophyta</taxon>
        <taxon>Tracheophyta</taxon>
        <taxon>Spermatophyta</taxon>
        <taxon>Magnoliopsida</taxon>
        <taxon>eudicotyledons</taxon>
        <taxon>Gunneridae</taxon>
        <taxon>Pentapetalae</taxon>
        <taxon>asterids</taxon>
        <taxon>campanulids</taxon>
        <taxon>Asterales</taxon>
        <taxon>Asteraceae</taxon>
        <taxon>Asteroideae</taxon>
        <taxon>Anthemideae</taxon>
        <taxon>Anthemidinae</taxon>
        <taxon>Tanacetum</taxon>
    </lineage>
</organism>
<reference evidence="3" key="2">
    <citation type="submission" date="2022-01" db="EMBL/GenBank/DDBJ databases">
        <authorList>
            <person name="Yamashiro T."/>
            <person name="Shiraishi A."/>
            <person name="Satake H."/>
            <person name="Nakayama K."/>
        </authorList>
    </citation>
    <scope>NUCLEOTIDE SEQUENCE</scope>
</reference>
<accession>A0ABQ5J391</accession>
<proteinExistence type="predicted"/>
<gene>
    <name evidence="3" type="ORF">Tco_1122582</name>
</gene>
<evidence type="ECO:0000256" key="1">
    <source>
        <dbReference type="SAM" id="Coils"/>
    </source>
</evidence>
<name>A0ABQ5J391_9ASTR</name>
<evidence type="ECO:0000313" key="3">
    <source>
        <dbReference type="EMBL" id="GJU06152.1"/>
    </source>
</evidence>
<sequence>MRRAPSFGDSVPTLGHVYDCLDIIRDEPILSFLLGRVKRISCLTKPTTITTYSSLSSLYDIYHSPIFPASPPCLVPISTFGLSLLSSDYRKDRPKIYYTRKEVRYILTCPRSRLERVSAAATTTNLEVARADYGLVVLWILESRDMSAWRLHDLLDQESFAVSRGNGDVIEVSYMATFRGFCITVRVRDRSAWRDSQLQAADRKSTGCVFRDATDGRFQRADKQGQQKGPAQPDAPRGGLYQYRSFVQVMINEGVTPALATRDATRNGDDSHTSGTGARRPVQVAQDDDKQILPKGQIKKLEFEMWNLKVKGTDVDAIEFATELMDSKKINTGLNVRLTTKESRPYEGPDLCVPRANPDNNVITGMFLLNNRYASILFDIPWCRSYGHHIDLAMSEMEGTAEQSTRITDEGNEQTRAVRNCYPLYKIADLSTSCKGRVFIQDRSEVRVSQLRVRKKTFPILHLRIDTVTITSKSCFCLTMHGRALGPFERVCRSLSLLKKGRIVRQVLYVVNSDLQDSSFSNVKAESCAVHLILAYLRKMREEFIAFCDCFKEGFGRCVDAKRQSVRSKDIGGPICMEPMHCVDFTSLVLGEVLGQVQLTGLELVQETTERIIQIKQRIQTARDRQKSYANLKRKPMKFQVGDKVMLKIEASSSAERVHNTVSCIQLDRNVILRSISHTLEVSNVDDKLHFVEELYEIMIVEVKTIEAKPMSLFSRFAGTLGEVMSLHGNREDRFRKNRKYPTLVTKGSHLQQNNLSDAMICAFLASQPNSPQLAREDLEQINPDDLEEMDLQWEIAMLTIRARRFIQRTCRKLDVNGQRVRFDRSKVECYNCHKNVMFEPDVESKVWRSLQVYKRYPLTPITITNMLNKKLQADQWNKMVYQLLKLMIQKINIKFKGGLLGLKGFLKLLLLSTVGTKVNAAGLQLLEELLLSEWSSKSVHWDQQVVLENNRRTVTVENPNENSLVAQDRIGGYDWSYQAEEEHPTNFALMAYTSSGSSFNSNFEVDSYSKSCVKAYATLKEQYDSLSSDNKKSQFNLVSYKAGLESVETRLAHYKKNEVVFEESINVLNLEVKLRDNALVENKKKLEKAEKERDELKLTLEKFQNSYKSLNNLLESQVIDKFKTRLGYNAASFTAASSAIESFVNSYEMLENQESKSN</sequence>
<dbReference type="EMBL" id="BQNB010021414">
    <property type="protein sequence ID" value="GJU06152.1"/>
    <property type="molecule type" value="Genomic_DNA"/>
</dbReference>
<reference evidence="3" key="1">
    <citation type="journal article" date="2022" name="Int. J. Mol. Sci.">
        <title>Draft Genome of Tanacetum Coccineum: Genomic Comparison of Closely Related Tanacetum-Family Plants.</title>
        <authorList>
            <person name="Yamashiro T."/>
            <person name="Shiraishi A."/>
            <person name="Nakayama K."/>
            <person name="Satake H."/>
        </authorList>
    </citation>
    <scope>NUCLEOTIDE SEQUENCE</scope>
</reference>
<keyword evidence="4" id="KW-1185">Reference proteome</keyword>
<feature type="coiled-coil region" evidence="1">
    <location>
        <begin position="1076"/>
        <end position="1114"/>
    </location>
</feature>
<comment type="caution">
    <text evidence="3">The sequence shown here is derived from an EMBL/GenBank/DDBJ whole genome shotgun (WGS) entry which is preliminary data.</text>
</comment>
<evidence type="ECO:0000313" key="4">
    <source>
        <dbReference type="Proteomes" id="UP001151760"/>
    </source>
</evidence>
<feature type="region of interest" description="Disordered" evidence="2">
    <location>
        <begin position="219"/>
        <end position="238"/>
    </location>
</feature>
<dbReference type="Proteomes" id="UP001151760">
    <property type="component" value="Unassembled WGS sequence"/>
</dbReference>
<evidence type="ECO:0000256" key="2">
    <source>
        <dbReference type="SAM" id="MobiDB-lite"/>
    </source>
</evidence>
<protein>
    <submittedName>
        <fullName evidence="3">Uncharacterized protein</fullName>
    </submittedName>
</protein>
<feature type="compositionally biased region" description="Basic and acidic residues" evidence="2">
    <location>
        <begin position="263"/>
        <end position="272"/>
    </location>
</feature>
<feature type="region of interest" description="Disordered" evidence="2">
    <location>
        <begin position="258"/>
        <end position="289"/>
    </location>
</feature>